<comment type="caution">
    <text evidence="14">The sequence shown here is derived from an EMBL/GenBank/DDBJ whole genome shotgun (WGS) entry which is preliminary data.</text>
</comment>
<dbReference type="Pfam" id="PF17759">
    <property type="entry name" value="tRNA_synthFbeta"/>
    <property type="match status" value="1"/>
</dbReference>
<evidence type="ECO:0000256" key="5">
    <source>
        <dbReference type="ARBA" id="ARBA00022490"/>
    </source>
</evidence>
<keyword evidence="10" id="KW-0460">Magnesium</keyword>
<proteinExistence type="inferred from homology"/>
<evidence type="ECO:0000313" key="15">
    <source>
        <dbReference type="Proteomes" id="UP001594351"/>
    </source>
</evidence>
<dbReference type="SMART" id="SM00874">
    <property type="entry name" value="B5"/>
    <property type="match status" value="1"/>
</dbReference>
<dbReference type="Gene3D" id="3.50.40.10">
    <property type="entry name" value="Phenylalanyl-trna Synthetase, Chain B, domain 3"/>
    <property type="match status" value="1"/>
</dbReference>
<feature type="domain" description="B5" evidence="13">
    <location>
        <begin position="284"/>
        <end position="359"/>
    </location>
</feature>
<comment type="subcellular location">
    <subcellularLocation>
        <location evidence="2">Cytoplasm</location>
    </subcellularLocation>
</comment>
<evidence type="ECO:0000256" key="6">
    <source>
        <dbReference type="ARBA" id="ARBA00022598"/>
    </source>
</evidence>
<evidence type="ECO:0000256" key="10">
    <source>
        <dbReference type="ARBA" id="ARBA00022842"/>
    </source>
</evidence>
<dbReference type="Gene3D" id="3.30.56.10">
    <property type="match status" value="2"/>
</dbReference>
<reference evidence="14 15" key="1">
    <citation type="submission" date="2024-09" db="EMBL/GenBank/DDBJ databases">
        <title>Laminarin stimulates single cell rates of sulfate reduction while oxygen inhibits transcriptomic activity in coastal marine sediment.</title>
        <authorList>
            <person name="Lindsay M."/>
            <person name="Orcutt B."/>
            <person name="Emerson D."/>
            <person name="Stepanauskas R."/>
            <person name="D'Angelo T."/>
        </authorList>
    </citation>
    <scope>NUCLEOTIDE SEQUENCE [LARGE SCALE GENOMIC DNA]</scope>
    <source>
        <strain evidence="14">SAG AM-311-K15</strain>
    </source>
</reference>
<evidence type="ECO:0000256" key="12">
    <source>
        <dbReference type="ARBA" id="ARBA00023146"/>
    </source>
</evidence>
<dbReference type="InterPro" id="IPR045864">
    <property type="entry name" value="aa-tRNA-synth_II/BPL/LPL"/>
</dbReference>
<comment type="cofactor">
    <cofactor evidence="1">
        <name>Mg(2+)</name>
        <dbReference type="ChEBI" id="CHEBI:18420"/>
    </cofactor>
</comment>
<dbReference type="PANTHER" id="PTHR10947">
    <property type="entry name" value="PHENYLALANYL-TRNA SYNTHETASE BETA CHAIN AND LEUCINE-RICH REPEAT-CONTAINING PROTEIN 47"/>
    <property type="match status" value="1"/>
</dbReference>
<dbReference type="InterPro" id="IPR045060">
    <property type="entry name" value="Phe-tRNA-ligase_IIc_bsu"/>
</dbReference>
<dbReference type="Pfam" id="PF03484">
    <property type="entry name" value="B5"/>
    <property type="match status" value="1"/>
</dbReference>
<dbReference type="GO" id="GO:0004826">
    <property type="term" value="F:phenylalanine-tRNA ligase activity"/>
    <property type="evidence" value="ECO:0007669"/>
    <property type="project" value="UniProtKB-EC"/>
</dbReference>
<dbReference type="CDD" id="cd00769">
    <property type="entry name" value="PheRS_beta_core"/>
    <property type="match status" value="1"/>
</dbReference>
<keyword evidence="9" id="KW-0067">ATP-binding</keyword>
<keyword evidence="12" id="KW-0030">Aminoacyl-tRNA synthetase</keyword>
<dbReference type="InterPro" id="IPR005146">
    <property type="entry name" value="B3/B4_tRNA-bd"/>
</dbReference>
<keyword evidence="8" id="KW-0547">Nucleotide-binding</keyword>
<keyword evidence="15" id="KW-1185">Reference proteome</keyword>
<dbReference type="EC" id="6.1.1.20" evidence="4"/>
<dbReference type="InterPro" id="IPR020825">
    <property type="entry name" value="Phe-tRNA_synthase-like_B3/B4"/>
</dbReference>
<keyword evidence="7" id="KW-0479">Metal-binding</keyword>
<dbReference type="InterPro" id="IPR005147">
    <property type="entry name" value="tRNA_synthase_B5-dom"/>
</dbReference>
<evidence type="ECO:0000256" key="8">
    <source>
        <dbReference type="ARBA" id="ARBA00022741"/>
    </source>
</evidence>
<dbReference type="EMBL" id="JBHPBY010000038">
    <property type="protein sequence ID" value="MFC1849430.1"/>
    <property type="molecule type" value="Genomic_DNA"/>
</dbReference>
<sequence>MPTIEINKDDLDRLLGRSLSSDELDHFLPLAKAELKDFQPDTGEMKIELNDTNRPDLWSLGGFARQLKIKMTGVAPAYSFFGAPCAEDYRIEIDPELEKIRPFIGAFSASGPPISESQLIQLIQTQEKLSENYGRRRLTLSLGIYELSNVSFPVKYQAVDPNKTSFIPLGYESEMSLNQILQEHPKGQEYSYILENLDKVPYFVDNLDGVLSFPPIINSRRSGEIKPGETEFFIEATGVDMNTVMHGLNIFACNLADQGFEIQPVLVEYPYETPLGRKITTPYHFNKKMRVSISDFTNSLGQDFDAETIILNLEQYGIPSHQEDQEIIGKLPSYRLDYLHPVDMIEDFSISIGYNSFEPLMPADFTVGRLSETEEYSDKVRQLMIGYGFEEIISNILISKRELTDLMGHEDAAVLEVANPMTLAHASLRNSIIPSLMRIEAASPKSAYPHKIFEVGDIVVADPQANLGSRTNLSLGVLIAHPSVNFSEMDSFLTILMFHLGQEFSKKPTDFPALIPGRSGQILVQGINVGVIGEIAPLVLEKWNIGVPVSVFEIDLQKLFHL</sequence>
<organism evidence="14 15">
    <name type="scientific">candidate division CSSED10-310 bacterium</name>
    <dbReference type="NCBI Taxonomy" id="2855610"/>
    <lineage>
        <taxon>Bacteria</taxon>
        <taxon>Bacteria division CSSED10-310</taxon>
    </lineage>
</organism>
<evidence type="ECO:0000256" key="7">
    <source>
        <dbReference type="ARBA" id="ARBA00022723"/>
    </source>
</evidence>
<dbReference type="InterPro" id="IPR041616">
    <property type="entry name" value="PheRS_beta_core"/>
</dbReference>
<keyword evidence="5" id="KW-0963">Cytoplasm</keyword>
<dbReference type="InterPro" id="IPR004531">
    <property type="entry name" value="Phe-tRNA-synth_IIc_bsu_arc_euk"/>
</dbReference>
<comment type="similarity">
    <text evidence="3">Belongs to the phenylalanyl-tRNA synthetase beta subunit family. Type 2 subfamily.</text>
</comment>
<evidence type="ECO:0000259" key="13">
    <source>
        <dbReference type="PROSITE" id="PS51483"/>
    </source>
</evidence>
<dbReference type="SUPFAM" id="SSF46955">
    <property type="entry name" value="Putative DNA-binding domain"/>
    <property type="match status" value="1"/>
</dbReference>
<accession>A0ABV6YTA0</accession>
<dbReference type="PROSITE" id="PS51483">
    <property type="entry name" value="B5"/>
    <property type="match status" value="1"/>
</dbReference>
<evidence type="ECO:0000313" key="14">
    <source>
        <dbReference type="EMBL" id="MFC1849430.1"/>
    </source>
</evidence>
<evidence type="ECO:0000256" key="9">
    <source>
        <dbReference type="ARBA" id="ARBA00022840"/>
    </source>
</evidence>
<dbReference type="Proteomes" id="UP001594351">
    <property type="component" value="Unassembled WGS sequence"/>
</dbReference>
<protein>
    <recommendedName>
        <fullName evidence="4">phenylalanine--tRNA ligase</fullName>
        <ecNumber evidence="4">6.1.1.20</ecNumber>
    </recommendedName>
</protein>
<keyword evidence="6 14" id="KW-0436">Ligase</keyword>
<dbReference type="Gene3D" id="3.30.930.10">
    <property type="entry name" value="Bira Bifunctional Protein, Domain 2"/>
    <property type="match status" value="1"/>
</dbReference>
<evidence type="ECO:0000256" key="11">
    <source>
        <dbReference type="ARBA" id="ARBA00022917"/>
    </source>
</evidence>
<dbReference type="NCBIfam" id="TIGR00471">
    <property type="entry name" value="pheT_arch"/>
    <property type="match status" value="1"/>
</dbReference>
<dbReference type="SUPFAM" id="SSF55681">
    <property type="entry name" value="Class II aaRS and biotin synthetases"/>
    <property type="match status" value="1"/>
</dbReference>
<keyword evidence="11" id="KW-0648">Protein biosynthesis</keyword>
<dbReference type="PANTHER" id="PTHR10947:SF0">
    <property type="entry name" value="PHENYLALANINE--TRNA LIGASE BETA SUBUNIT"/>
    <property type="match status" value="1"/>
</dbReference>
<evidence type="ECO:0000256" key="2">
    <source>
        <dbReference type="ARBA" id="ARBA00004496"/>
    </source>
</evidence>
<evidence type="ECO:0000256" key="4">
    <source>
        <dbReference type="ARBA" id="ARBA00012814"/>
    </source>
</evidence>
<gene>
    <name evidence="14" type="primary">pheT</name>
    <name evidence="14" type="ORF">ACFL27_04390</name>
</gene>
<evidence type="ECO:0000256" key="3">
    <source>
        <dbReference type="ARBA" id="ARBA00007438"/>
    </source>
</evidence>
<dbReference type="InterPro" id="IPR009061">
    <property type="entry name" value="DNA-bd_dom_put_sf"/>
</dbReference>
<evidence type="ECO:0000256" key="1">
    <source>
        <dbReference type="ARBA" id="ARBA00001946"/>
    </source>
</evidence>
<name>A0ABV6YTA0_UNCC1</name>
<dbReference type="SMART" id="SM00873">
    <property type="entry name" value="B3_4"/>
    <property type="match status" value="1"/>
</dbReference>